<dbReference type="InterPro" id="IPR050482">
    <property type="entry name" value="Sensor_HK_TwoCompSys"/>
</dbReference>
<dbReference type="STRING" id="121292.AU252_15640"/>
<proteinExistence type="predicted"/>
<feature type="transmembrane region" description="Helical" evidence="4">
    <location>
        <begin position="29"/>
        <end position="49"/>
    </location>
</feature>
<keyword evidence="3" id="KW-0902">Two-component regulatory system</keyword>
<feature type="chain" id="PRO_5006843935" description="Histidine kinase/HSP90-like ATPase domain-containing protein" evidence="5">
    <location>
        <begin position="28"/>
        <end position="381"/>
    </location>
</feature>
<keyword evidence="5" id="KW-0732">Signal</keyword>
<dbReference type="GO" id="GO:0016301">
    <property type="term" value="F:kinase activity"/>
    <property type="evidence" value="ECO:0007669"/>
    <property type="project" value="UniProtKB-KW"/>
</dbReference>
<dbReference type="RefSeq" id="WP_058931522.1">
    <property type="nucleotide sequence ID" value="NZ_CP013747.1"/>
</dbReference>
<evidence type="ECO:0000313" key="8">
    <source>
        <dbReference type="Proteomes" id="UP000065151"/>
    </source>
</evidence>
<evidence type="ECO:0000256" key="4">
    <source>
        <dbReference type="SAM" id="Phobius"/>
    </source>
</evidence>
<dbReference type="PANTHER" id="PTHR24421">
    <property type="entry name" value="NITRATE/NITRITE SENSOR PROTEIN NARX-RELATED"/>
    <property type="match status" value="1"/>
</dbReference>
<protein>
    <recommendedName>
        <fullName evidence="6">Histidine kinase/HSP90-like ATPase domain-containing protein</fullName>
    </recommendedName>
</protein>
<dbReference type="AlphaFoldDB" id="A0A0U3QS36"/>
<dbReference type="GO" id="GO:0000160">
    <property type="term" value="P:phosphorelay signal transduction system"/>
    <property type="evidence" value="ECO:0007669"/>
    <property type="project" value="UniProtKB-KW"/>
</dbReference>
<dbReference type="EMBL" id="CP013747">
    <property type="protein sequence ID" value="ALV42405.1"/>
    <property type="molecule type" value="Genomic_DNA"/>
</dbReference>
<dbReference type="KEGG" id="psul:AU252_15640"/>
<reference evidence="7 8" key="1">
    <citation type="submission" date="2015-12" db="EMBL/GenBank/DDBJ databases">
        <authorList>
            <person name="Shamseldin A."/>
            <person name="Moawad H."/>
            <person name="Abd El-Rahim W.M."/>
            <person name="Sadowsky M.J."/>
        </authorList>
    </citation>
    <scope>NUCLEOTIDE SEQUENCE [LARGE SCALE GENOMIC DNA]</scope>
    <source>
        <strain evidence="7 8">Ar51</strain>
    </source>
</reference>
<evidence type="ECO:0000256" key="2">
    <source>
        <dbReference type="ARBA" id="ARBA00022777"/>
    </source>
</evidence>
<evidence type="ECO:0000256" key="1">
    <source>
        <dbReference type="ARBA" id="ARBA00022679"/>
    </source>
</evidence>
<feature type="domain" description="Histidine kinase/HSP90-like ATPase" evidence="6">
    <location>
        <begin position="287"/>
        <end position="374"/>
    </location>
</feature>
<keyword evidence="2" id="KW-0418">Kinase</keyword>
<dbReference type="InterPro" id="IPR003594">
    <property type="entry name" value="HATPase_dom"/>
</dbReference>
<feature type="transmembrane region" description="Helical" evidence="4">
    <location>
        <begin position="89"/>
        <end position="106"/>
    </location>
</feature>
<dbReference type="CDD" id="cd16917">
    <property type="entry name" value="HATPase_UhpB-NarQ-NarX-like"/>
    <property type="match status" value="1"/>
</dbReference>
<dbReference type="SUPFAM" id="SSF55874">
    <property type="entry name" value="ATPase domain of HSP90 chaperone/DNA topoisomerase II/histidine kinase"/>
    <property type="match status" value="1"/>
</dbReference>
<dbReference type="Pfam" id="PF02518">
    <property type="entry name" value="HATPase_c"/>
    <property type="match status" value="1"/>
</dbReference>
<sequence>MARGIAAFALLLLLQAASSVTSQTPQAATWWNSMFLWLFLALVAAFAVASVRGRGLTPIAGTLALLVLAGLALWPLAVPQSVPENFGTPWLWSMINVGAAWSAYAFGARKGCLYTLIIGGVFSAVRTTPQGGSGGWLIALEDATFATVLGLIICVAIGILRRAAERADTAADTAIEHYREAASATALSNERLRLDGLLHDSVMTALLTAAHAGSSEERSASSRLAQSALTRLDQQATEASESTPAAVAEIAARIRFTVGSGTAGAIASVTCESPKHLLLPADVVRAVLEATTEAVQNAARHSGANRCDVSITGNRTDGRAKLRVSIKDTGSGFDPGSVSDRRLGIKVSIVGRMEAVGGTAKIITAPRAGTEVRLGWEGVEP</sequence>
<keyword evidence="4" id="KW-0812">Transmembrane</keyword>
<keyword evidence="1" id="KW-0808">Transferase</keyword>
<dbReference type="InterPro" id="IPR036890">
    <property type="entry name" value="HATPase_C_sf"/>
</dbReference>
<evidence type="ECO:0000313" key="7">
    <source>
        <dbReference type="EMBL" id="ALV42405.1"/>
    </source>
</evidence>
<feature type="signal peptide" evidence="5">
    <location>
        <begin position="1"/>
        <end position="27"/>
    </location>
</feature>
<evidence type="ECO:0000256" key="5">
    <source>
        <dbReference type="SAM" id="SignalP"/>
    </source>
</evidence>
<gene>
    <name evidence="7" type="ORF">AU252_15640</name>
</gene>
<keyword evidence="4" id="KW-1133">Transmembrane helix</keyword>
<keyword evidence="4" id="KW-0472">Membrane</keyword>
<accession>A0A0U3QS36</accession>
<name>A0A0U3QS36_9MICC</name>
<dbReference type="Gene3D" id="3.30.565.10">
    <property type="entry name" value="Histidine kinase-like ATPase, C-terminal domain"/>
    <property type="match status" value="1"/>
</dbReference>
<evidence type="ECO:0000259" key="6">
    <source>
        <dbReference type="Pfam" id="PF02518"/>
    </source>
</evidence>
<evidence type="ECO:0000256" key="3">
    <source>
        <dbReference type="ARBA" id="ARBA00023012"/>
    </source>
</evidence>
<feature type="transmembrane region" description="Helical" evidence="4">
    <location>
        <begin position="56"/>
        <end position="77"/>
    </location>
</feature>
<feature type="transmembrane region" description="Helical" evidence="4">
    <location>
        <begin position="135"/>
        <end position="160"/>
    </location>
</feature>
<organism evidence="7">
    <name type="scientific">Pseudarthrobacter sulfonivorans</name>
    <dbReference type="NCBI Taxonomy" id="121292"/>
    <lineage>
        <taxon>Bacteria</taxon>
        <taxon>Bacillati</taxon>
        <taxon>Actinomycetota</taxon>
        <taxon>Actinomycetes</taxon>
        <taxon>Micrococcales</taxon>
        <taxon>Micrococcaceae</taxon>
        <taxon>Pseudarthrobacter</taxon>
    </lineage>
</organism>
<feature type="transmembrane region" description="Helical" evidence="4">
    <location>
        <begin position="113"/>
        <end position="129"/>
    </location>
</feature>
<dbReference type="Proteomes" id="UP000065151">
    <property type="component" value="Chromosome"/>
</dbReference>